<evidence type="ECO:0000256" key="2">
    <source>
        <dbReference type="SAM" id="MobiDB-lite"/>
    </source>
</evidence>
<proteinExistence type="inferred from homology"/>
<dbReference type="AlphaFoldDB" id="A0A8X8BWF2"/>
<feature type="non-terminal residue" evidence="4">
    <location>
        <position position="1"/>
    </location>
</feature>
<comment type="similarity">
    <text evidence="1">Belongs to the TMEM121 family.</text>
</comment>
<dbReference type="InterPro" id="IPR042314">
    <property type="entry name" value="TMEM121"/>
</dbReference>
<feature type="compositionally biased region" description="Polar residues" evidence="2">
    <location>
        <begin position="371"/>
        <end position="392"/>
    </location>
</feature>
<gene>
    <name evidence="4" type="primary">Tmem121_0</name>
    <name evidence="4" type="ORF">GTO96_0004516</name>
</gene>
<feature type="transmembrane region" description="Helical" evidence="3">
    <location>
        <begin position="293"/>
        <end position="311"/>
    </location>
</feature>
<evidence type="ECO:0000313" key="5">
    <source>
        <dbReference type="Proteomes" id="UP000886611"/>
    </source>
</evidence>
<feature type="region of interest" description="Disordered" evidence="2">
    <location>
        <begin position="361"/>
        <end position="407"/>
    </location>
</feature>
<dbReference type="PANTHER" id="PTHR31046:SF4">
    <property type="entry name" value="TRANSMEMBRANE PROTEIN 121-LIKE ISOFORM X1"/>
    <property type="match status" value="1"/>
</dbReference>
<dbReference type="Proteomes" id="UP000886611">
    <property type="component" value="Unassembled WGS sequence"/>
</dbReference>
<keyword evidence="5" id="KW-1185">Reference proteome</keyword>
<sequence>MCQSVASALSVPRNLPSQNDASVKAEMAVFQSNTKRGCCLEQVYQYLMTVPPTSVEAERAFSAAGIFCTKALQQHQVLDMAPPPPANKPHVCMSAIVIMSTMAAMDVYLVEQNLGPKKIGVCIMVLVGDLCFLIVLRYVAVWVGAEVRTAKRGYAMILWFLYIFVLEIKLYFIYQNYKSDKRVPDPLARKTLTLLLSICIPSLFIILVATDHMEYVRAFRKKEDLRNRLFWVVIDLLDVLDIQANLWEPQKKGLPLWVEGLMFFYCYILLLILPCVSLSEISMQGENIIPHKMMVYPVLSLVTINIVTLFIRGGNMLWYQDPRVSTVFLGKNVLAIIIKTCTVLQYQRHLMDASQGMGSELNQNSLSQNNTNPGSLTVSHNQTPNHTLSNGDNSEDSIGPSFISREM</sequence>
<keyword evidence="3" id="KW-0812">Transmembrane</keyword>
<dbReference type="EMBL" id="JAATIS010000220">
    <property type="protein sequence ID" value="KAG2469199.1"/>
    <property type="molecule type" value="Genomic_DNA"/>
</dbReference>
<feature type="non-terminal residue" evidence="4">
    <location>
        <position position="407"/>
    </location>
</feature>
<evidence type="ECO:0000256" key="1">
    <source>
        <dbReference type="ARBA" id="ARBA00007711"/>
    </source>
</evidence>
<dbReference type="Pfam" id="PF14997">
    <property type="entry name" value="CECR6_TMEM121"/>
    <property type="match status" value="1"/>
</dbReference>
<dbReference type="PANTHER" id="PTHR31046">
    <property type="entry name" value="TRANSMEMBRANE PROTEIN 121"/>
    <property type="match status" value="1"/>
</dbReference>
<comment type="caution">
    <text evidence="4">The sequence shown here is derived from an EMBL/GenBank/DDBJ whole genome shotgun (WGS) entry which is preliminary data.</text>
</comment>
<keyword evidence="3" id="KW-0472">Membrane</keyword>
<keyword evidence="3" id="KW-1133">Transmembrane helix</keyword>
<protein>
    <submittedName>
        <fullName evidence="4">TM121 protein</fullName>
    </submittedName>
</protein>
<reference evidence="4 5" key="1">
    <citation type="journal article" date="2021" name="Cell">
        <title>Tracing the genetic footprints of vertebrate landing in non-teleost ray-finned fishes.</title>
        <authorList>
            <person name="Bi X."/>
            <person name="Wang K."/>
            <person name="Yang L."/>
            <person name="Pan H."/>
            <person name="Jiang H."/>
            <person name="Wei Q."/>
            <person name="Fang M."/>
            <person name="Yu H."/>
            <person name="Zhu C."/>
            <person name="Cai Y."/>
            <person name="He Y."/>
            <person name="Gan X."/>
            <person name="Zeng H."/>
            <person name="Yu D."/>
            <person name="Zhu Y."/>
            <person name="Jiang H."/>
            <person name="Qiu Q."/>
            <person name="Yang H."/>
            <person name="Zhang Y.E."/>
            <person name="Wang W."/>
            <person name="Zhu M."/>
            <person name="He S."/>
            <person name="Zhang G."/>
        </authorList>
    </citation>
    <scope>NUCLEOTIDE SEQUENCE [LARGE SCALE GENOMIC DNA]</scope>
    <source>
        <strain evidence="4">Bchr_013</strain>
    </source>
</reference>
<dbReference type="InterPro" id="IPR032776">
    <property type="entry name" value="CECR6/TMEM121"/>
</dbReference>
<feature type="transmembrane region" description="Helical" evidence="3">
    <location>
        <begin position="192"/>
        <end position="209"/>
    </location>
</feature>
<feature type="transmembrane region" description="Helical" evidence="3">
    <location>
        <begin position="254"/>
        <end position="273"/>
    </location>
</feature>
<name>A0A8X8BWF2_POLSE</name>
<feature type="transmembrane region" description="Helical" evidence="3">
    <location>
        <begin position="153"/>
        <end position="172"/>
    </location>
</feature>
<feature type="transmembrane region" description="Helical" evidence="3">
    <location>
        <begin position="88"/>
        <end position="109"/>
    </location>
</feature>
<evidence type="ECO:0000256" key="3">
    <source>
        <dbReference type="SAM" id="Phobius"/>
    </source>
</evidence>
<organism evidence="4 5">
    <name type="scientific">Polypterus senegalus</name>
    <name type="common">Senegal bichir</name>
    <dbReference type="NCBI Taxonomy" id="55291"/>
    <lineage>
        <taxon>Eukaryota</taxon>
        <taxon>Metazoa</taxon>
        <taxon>Chordata</taxon>
        <taxon>Craniata</taxon>
        <taxon>Vertebrata</taxon>
        <taxon>Euteleostomi</taxon>
        <taxon>Actinopterygii</taxon>
        <taxon>Polypteriformes</taxon>
        <taxon>Polypteridae</taxon>
        <taxon>Polypterus</taxon>
    </lineage>
</organism>
<feature type="compositionally biased region" description="Low complexity" evidence="2">
    <location>
        <begin position="361"/>
        <end position="370"/>
    </location>
</feature>
<evidence type="ECO:0000313" key="4">
    <source>
        <dbReference type="EMBL" id="KAG2469199.1"/>
    </source>
</evidence>
<feature type="transmembrane region" description="Helical" evidence="3">
    <location>
        <begin position="121"/>
        <end position="141"/>
    </location>
</feature>
<accession>A0A8X8BWF2</accession>